<feature type="region of interest" description="Disordered" evidence="1">
    <location>
        <begin position="1"/>
        <end position="61"/>
    </location>
</feature>
<feature type="domain" description="Transcription regulator PadR N-terminal" evidence="2">
    <location>
        <begin position="70"/>
        <end position="138"/>
    </location>
</feature>
<evidence type="ECO:0000256" key="1">
    <source>
        <dbReference type="SAM" id="MobiDB-lite"/>
    </source>
</evidence>
<name>A0A917PM51_9DEIO</name>
<feature type="compositionally biased region" description="Basic and acidic residues" evidence="1">
    <location>
        <begin position="44"/>
        <end position="54"/>
    </location>
</feature>
<dbReference type="InterPro" id="IPR036388">
    <property type="entry name" value="WH-like_DNA-bd_sf"/>
</dbReference>
<reference evidence="3" key="1">
    <citation type="journal article" date="2014" name="Int. J. Syst. Evol. Microbiol.">
        <title>Complete genome sequence of Corynebacterium casei LMG S-19264T (=DSM 44701T), isolated from a smear-ripened cheese.</title>
        <authorList>
            <consortium name="US DOE Joint Genome Institute (JGI-PGF)"/>
            <person name="Walter F."/>
            <person name="Albersmeier A."/>
            <person name="Kalinowski J."/>
            <person name="Ruckert C."/>
        </authorList>
    </citation>
    <scope>NUCLEOTIDE SEQUENCE</scope>
    <source>
        <strain evidence="3">JCM 14371</strain>
    </source>
</reference>
<dbReference type="Pfam" id="PF03551">
    <property type="entry name" value="PadR"/>
    <property type="match status" value="1"/>
</dbReference>
<dbReference type="InterPro" id="IPR005149">
    <property type="entry name" value="Tscrpt_reg_PadR_N"/>
</dbReference>
<dbReference type="Gene3D" id="1.10.10.10">
    <property type="entry name" value="Winged helix-like DNA-binding domain superfamily/Winged helix DNA-binding domain"/>
    <property type="match status" value="1"/>
</dbReference>
<dbReference type="SUPFAM" id="SSF46785">
    <property type="entry name" value="Winged helix' DNA-binding domain"/>
    <property type="match status" value="1"/>
</dbReference>
<dbReference type="PANTHER" id="PTHR43252:SF2">
    <property type="entry name" value="TRANSCRIPTION REGULATOR, PADR-LIKE FAMILY"/>
    <property type="match status" value="1"/>
</dbReference>
<evidence type="ECO:0000313" key="3">
    <source>
        <dbReference type="EMBL" id="GGJ83472.1"/>
    </source>
</evidence>
<evidence type="ECO:0000313" key="4">
    <source>
        <dbReference type="Proteomes" id="UP000635726"/>
    </source>
</evidence>
<sequence>MHNHTHRPRPYGFQSTDENHRSHGHGCRAYGHRPGGPRFGFGDPEGRGRPDFRGGPRGPRAKVGNLRLAILALLAEAPRNGYSMIQETAQRSGGLWQPSPGSMYPALSQLEDEGLIEVQPQDGKKAYALTEAGRTYVQENADALQSPWTPQDDTGRHGDRMELRQALHALMSAAQQVAQTGTPHQTREAAGIVNTARKALYRLLAEDDTQPGTEPGTAPTDL</sequence>
<dbReference type="InterPro" id="IPR036390">
    <property type="entry name" value="WH_DNA-bd_sf"/>
</dbReference>
<dbReference type="Proteomes" id="UP000635726">
    <property type="component" value="Unassembled WGS sequence"/>
</dbReference>
<dbReference type="EMBL" id="BMOE01000011">
    <property type="protein sequence ID" value="GGJ83472.1"/>
    <property type="molecule type" value="Genomic_DNA"/>
</dbReference>
<proteinExistence type="predicted"/>
<protein>
    <submittedName>
        <fullName evidence="3">Transcriptional regulator</fullName>
    </submittedName>
</protein>
<keyword evidence="4" id="KW-1185">Reference proteome</keyword>
<comment type="caution">
    <text evidence="3">The sequence shown here is derived from an EMBL/GenBank/DDBJ whole genome shotgun (WGS) entry which is preliminary data.</text>
</comment>
<dbReference type="RefSeq" id="WP_188964027.1">
    <property type="nucleotide sequence ID" value="NZ_BMOE01000011.1"/>
</dbReference>
<dbReference type="PANTHER" id="PTHR43252">
    <property type="entry name" value="TRANSCRIPTIONAL REGULATOR YQJI"/>
    <property type="match status" value="1"/>
</dbReference>
<accession>A0A917PM51</accession>
<gene>
    <name evidence="3" type="ORF">GCM10008939_29170</name>
</gene>
<organism evidence="3 4">
    <name type="scientific">Deinococcus aquiradiocola</name>
    <dbReference type="NCBI Taxonomy" id="393059"/>
    <lineage>
        <taxon>Bacteria</taxon>
        <taxon>Thermotogati</taxon>
        <taxon>Deinococcota</taxon>
        <taxon>Deinococci</taxon>
        <taxon>Deinococcales</taxon>
        <taxon>Deinococcaceae</taxon>
        <taxon>Deinococcus</taxon>
    </lineage>
</organism>
<evidence type="ECO:0000259" key="2">
    <source>
        <dbReference type="Pfam" id="PF03551"/>
    </source>
</evidence>
<reference evidence="3" key="2">
    <citation type="submission" date="2020-09" db="EMBL/GenBank/DDBJ databases">
        <authorList>
            <person name="Sun Q."/>
            <person name="Ohkuma M."/>
        </authorList>
    </citation>
    <scope>NUCLEOTIDE SEQUENCE</scope>
    <source>
        <strain evidence="3">JCM 14371</strain>
    </source>
</reference>
<dbReference type="AlphaFoldDB" id="A0A917PM51"/>